<dbReference type="InterPro" id="IPR001680">
    <property type="entry name" value="WD40_rpt"/>
</dbReference>
<dbReference type="Pfam" id="PF00400">
    <property type="entry name" value="WD40"/>
    <property type="match status" value="1"/>
</dbReference>
<name>A0ABP9T033_9ACTN</name>
<dbReference type="Proteomes" id="UP001499878">
    <property type="component" value="Unassembled WGS sequence"/>
</dbReference>
<dbReference type="InterPro" id="IPR041664">
    <property type="entry name" value="AAA_16"/>
</dbReference>
<evidence type="ECO:0000256" key="2">
    <source>
        <dbReference type="ARBA" id="ARBA00022737"/>
    </source>
</evidence>
<evidence type="ECO:0000313" key="5">
    <source>
        <dbReference type="EMBL" id="GAA5204951.1"/>
    </source>
</evidence>
<organism evidence="5 6">
    <name type="scientific">Streptomyces thinghirensis</name>
    <dbReference type="NCBI Taxonomy" id="551547"/>
    <lineage>
        <taxon>Bacteria</taxon>
        <taxon>Bacillati</taxon>
        <taxon>Actinomycetota</taxon>
        <taxon>Actinomycetes</taxon>
        <taxon>Kitasatosporales</taxon>
        <taxon>Streptomycetaceae</taxon>
        <taxon>Streptomyces</taxon>
    </lineage>
</organism>
<dbReference type="SMART" id="SM00320">
    <property type="entry name" value="WD40"/>
    <property type="match status" value="6"/>
</dbReference>
<keyword evidence="2" id="KW-0677">Repeat</keyword>
<feature type="domain" description="Orc1-like AAA ATPase" evidence="4">
    <location>
        <begin position="305"/>
        <end position="463"/>
    </location>
</feature>
<dbReference type="EMBL" id="BAABJR010000002">
    <property type="protein sequence ID" value="GAA5204951.1"/>
    <property type="molecule type" value="Genomic_DNA"/>
</dbReference>
<reference evidence="6" key="1">
    <citation type="journal article" date="2019" name="Int. J. Syst. Evol. Microbiol.">
        <title>The Global Catalogue of Microorganisms (GCM) 10K type strain sequencing project: providing services to taxonomists for standard genome sequencing and annotation.</title>
        <authorList>
            <consortium name="The Broad Institute Genomics Platform"/>
            <consortium name="The Broad Institute Genome Sequencing Center for Infectious Disease"/>
            <person name="Wu L."/>
            <person name="Ma J."/>
        </authorList>
    </citation>
    <scope>NUCLEOTIDE SEQUENCE [LARGE SCALE GENOMIC DNA]</scope>
    <source>
        <strain evidence="6">JCM 18306</strain>
    </source>
</reference>
<protein>
    <recommendedName>
        <fullName evidence="4">Orc1-like AAA ATPase domain-containing protein</fullName>
    </recommendedName>
</protein>
<dbReference type="SUPFAM" id="SSF50969">
    <property type="entry name" value="YVTN repeat-like/Quinoprotein amine dehydrogenase"/>
    <property type="match status" value="1"/>
</dbReference>
<dbReference type="InterPro" id="IPR011044">
    <property type="entry name" value="Quino_amine_DH_bsu"/>
</dbReference>
<dbReference type="SUPFAM" id="SSF52540">
    <property type="entry name" value="P-loop containing nucleoside triphosphate hydrolases"/>
    <property type="match status" value="1"/>
</dbReference>
<gene>
    <name evidence="5" type="ORF">GCM10023323_10260</name>
</gene>
<proteinExistence type="predicted"/>
<sequence>MTRDPVTGTYARRLLVIAVTEYDDGTPAQQQEFSTGISAQVTVVEGWWADPSLDDGRRFAPARPKQLRDLRDLREFLLDEELAEVDDDEALVVYVTGHGLAPANSPQHFLRLPDSYEDRPLSTAFPTAELIATVLDSRATHVLVMVDSCFSGRLETELKANLKALREGRRSLGSLVVLAAGNDESRPRLGQFTNLLRAAHEHCADRANGYAGSHLSWQDWKGIVGAVFDAKTMADVHEIWPTPSAAVQRAHQQPSPCLPNPGYTAVEPVLGASLSQVGWTRTELDTYWISRAAGQPGAGDPGWYFTGRTELVRRVLAFLVGSENVLIVTGEAGSGKSALLARMVTLSDVRFRADPHYGPLIADIPEELDVPVGSVDAAVLARNFDPDELAQTLHEALGGSPSVFGTARTARTRMASSGPAKPLDEGPVVALCKLVGELALMRGRPLTLVVDGIDEARNPTRVITDLLRPLTQLRTETGGRPAVRVLLGVRSPRKYATVAESEALRPSTSTPTAPSTDLLGLLIRATHSGNLIRTDDVEATMGDIAAYVRALLQVPYEGQGGAEEGRPWLLGLDPAQPQLRYQHRSLAAAVAEEVSPSFLDARIAAERLRSMHVLPNPDDPQWIRTLREGTEALLREDLGEVARWHDTPVEHLMTVLRTSAFGQGAGLPWADIWPAAVRALCLTPVADPDAVIRQVMASRLNGYLTTAVEDERTVYRPIHERISETLRYSPHFLLGLPDTDPAERFPEISITATHAQLVWAFGELLPPAPDQPPHPYLRRHLIAHVAAAGLVDDLHVPWRFLPWETSGTVRAALGLPADFHTGAACLAAWARIEAFLGDAGAAARADSLRLSLLGTAVGRGAAGNMVATRPLPLYRSGITPRWSQLRVPDNLLARMLSPLASLVSFTLPDGSPLVAAGDQGGEVRVWDPRTGTEFGLPFRPAPYVRALAVLTASAESPLLAVGTAHGVWIYDPQSGDAARLPVTGAVFALAAFRTRTGRVRLAVGTDAGLIMCDPFDEETPVLPLMPLDVVMGPSVKALATLQLPSGRTLLAAGGRNSTFEVFDAESLDVVTVVHGQGRGVVALALYFDQQGRPRLAAASSTTRSVRTYDALTGNENKAARIPRSAASLGPYPHPDFGTLLALGGTEGGPVSLWDPATGKEVYTSPPDHTGRVKAVVAVDTGQRMPFVVSASLDRTVRSWNPAGRTSEPEPDLEASGDGSLLAVFPGSHDGPSLLTPARSGAVSIRSAARGQLRRTQRRPQQLTWPAEWHCDTLTALATHVWPDGSASVVIGLKNGVIGRWDEQRGWQSPPVDQSWQAASVRSLATLSLPGADDVVLVSGTSAGSICFHDLASGEQRWEPVREDVAVRALAALPSETGPLVAFSSGRTVRFSHVGAPPHLRLPGRTGPVRSLAVCPAEDGSSLLVTGGSDGCVRLWSPDAPRTEAYPVLVGHHGPVSAIGLLPPTPTSPQPLLATAGLSDTTVRLWNPWTGEELMRVVTGTPLTSLCTLPDGSMPDTTDPAIAFGGPAGLAALTVRR</sequence>
<dbReference type="InterPro" id="IPR027417">
    <property type="entry name" value="P-loop_NTPase"/>
</dbReference>
<keyword evidence="1 3" id="KW-0853">WD repeat</keyword>
<comment type="caution">
    <text evidence="5">The sequence shown here is derived from an EMBL/GenBank/DDBJ whole genome shotgun (WGS) entry which is preliminary data.</text>
</comment>
<evidence type="ECO:0000259" key="4">
    <source>
        <dbReference type="Pfam" id="PF13191"/>
    </source>
</evidence>
<dbReference type="Pfam" id="PF13191">
    <property type="entry name" value="AAA_16"/>
    <property type="match status" value="1"/>
</dbReference>
<accession>A0ABP9T033</accession>
<dbReference type="RefSeq" id="WP_345626887.1">
    <property type="nucleotide sequence ID" value="NZ_BAABJR010000002.1"/>
</dbReference>
<keyword evidence="6" id="KW-1185">Reference proteome</keyword>
<dbReference type="SUPFAM" id="SSF50998">
    <property type="entry name" value="Quinoprotein alcohol dehydrogenase-like"/>
    <property type="match status" value="1"/>
</dbReference>
<dbReference type="PANTHER" id="PTHR22847">
    <property type="entry name" value="WD40 REPEAT PROTEIN"/>
    <property type="match status" value="1"/>
</dbReference>
<evidence type="ECO:0000256" key="3">
    <source>
        <dbReference type="PROSITE-ProRule" id="PRU00221"/>
    </source>
</evidence>
<dbReference type="PROSITE" id="PS50082">
    <property type="entry name" value="WD_REPEATS_2"/>
    <property type="match status" value="1"/>
</dbReference>
<feature type="repeat" description="WD" evidence="3">
    <location>
        <begin position="1401"/>
        <end position="1436"/>
    </location>
</feature>
<evidence type="ECO:0000313" key="6">
    <source>
        <dbReference type="Proteomes" id="UP001499878"/>
    </source>
</evidence>
<dbReference type="Gene3D" id="2.130.10.10">
    <property type="entry name" value="YVTN repeat-like/Quinoprotein amine dehydrogenase"/>
    <property type="match status" value="3"/>
</dbReference>
<evidence type="ECO:0000256" key="1">
    <source>
        <dbReference type="ARBA" id="ARBA00022574"/>
    </source>
</evidence>
<dbReference type="InterPro" id="IPR015943">
    <property type="entry name" value="WD40/YVTN_repeat-like_dom_sf"/>
</dbReference>
<dbReference type="InterPro" id="IPR011047">
    <property type="entry name" value="Quinoprotein_ADH-like_sf"/>
</dbReference>
<dbReference type="PANTHER" id="PTHR22847:SF637">
    <property type="entry name" value="WD REPEAT DOMAIN 5B"/>
    <property type="match status" value="1"/>
</dbReference>